<dbReference type="InterPro" id="IPR029063">
    <property type="entry name" value="SAM-dependent_MTases_sf"/>
</dbReference>
<reference evidence="1" key="1">
    <citation type="submission" date="2021-01" db="EMBL/GenBank/DDBJ databases">
        <authorList>
            <person name="Corre E."/>
            <person name="Pelletier E."/>
            <person name="Niang G."/>
            <person name="Scheremetjew M."/>
            <person name="Finn R."/>
            <person name="Kale V."/>
            <person name="Holt S."/>
            <person name="Cochrane G."/>
            <person name="Meng A."/>
            <person name="Brown T."/>
            <person name="Cohen L."/>
        </authorList>
    </citation>
    <scope>NUCLEOTIDE SEQUENCE</scope>
    <source>
        <strain evidence="1">CCMP1594</strain>
    </source>
</reference>
<dbReference type="AlphaFoldDB" id="A0A7S4CDC2"/>
<dbReference type="PANTHER" id="PTHR42873:SF1">
    <property type="entry name" value="S-ADENOSYLMETHIONINE-DEPENDENT METHYLTRANSFERASE DOMAIN-CONTAINING PROTEIN"/>
    <property type="match status" value="1"/>
</dbReference>
<dbReference type="PANTHER" id="PTHR42873">
    <property type="entry name" value="RIBOSOMAL RNA LARGE SUBUNIT METHYLTRANSFERASE"/>
    <property type="match status" value="1"/>
</dbReference>
<gene>
    <name evidence="1" type="ORF">EGYM00163_LOCUS5228</name>
</gene>
<accession>A0A7S4CDC2</accession>
<protein>
    <submittedName>
        <fullName evidence="1">Uncharacterized protein</fullName>
    </submittedName>
</protein>
<organism evidence="1">
    <name type="scientific">Eutreptiella gymnastica</name>
    <dbReference type="NCBI Taxonomy" id="73025"/>
    <lineage>
        <taxon>Eukaryota</taxon>
        <taxon>Discoba</taxon>
        <taxon>Euglenozoa</taxon>
        <taxon>Euglenida</taxon>
        <taxon>Spirocuta</taxon>
        <taxon>Euglenophyceae</taxon>
        <taxon>Eutreptiales</taxon>
        <taxon>Eutreptiaceae</taxon>
        <taxon>Eutreptiella</taxon>
    </lineage>
</organism>
<evidence type="ECO:0000313" key="1">
    <source>
        <dbReference type="EMBL" id="CAE0794110.1"/>
    </source>
</evidence>
<dbReference type="Gene3D" id="3.40.50.150">
    <property type="entry name" value="Vaccinia Virus protein VP39"/>
    <property type="match status" value="1"/>
</dbReference>
<sequence length="140" mass="15065">MALNATLNPRVAACRHSTSVGDAFEVMTELAAKGAQYDIVVIDPPSFAVTAADVKRGLASYARLTKLGVRLVSNGGVLVQASCTARITMDMLESAVVTAARGTGCRFEVFDCTEHALDHPVRFPEGAYLKAVYARVYRRK</sequence>
<proteinExistence type="predicted"/>
<dbReference type="SUPFAM" id="SSF53335">
    <property type="entry name" value="S-adenosyl-L-methionine-dependent methyltransferases"/>
    <property type="match status" value="1"/>
</dbReference>
<dbReference type="EMBL" id="HBJA01016316">
    <property type="protein sequence ID" value="CAE0794110.1"/>
    <property type="molecule type" value="Transcribed_RNA"/>
</dbReference>
<name>A0A7S4CDC2_9EUGL</name>